<proteinExistence type="predicted"/>
<dbReference type="EMBL" id="NHYD01000860">
    <property type="protein sequence ID" value="PPQ93059.1"/>
    <property type="molecule type" value="Genomic_DNA"/>
</dbReference>
<keyword evidence="1" id="KW-0472">Membrane</keyword>
<dbReference type="Pfam" id="PF20153">
    <property type="entry name" value="DUF6535"/>
    <property type="match status" value="1"/>
</dbReference>
<sequence>MSQIGSNLDTGIQSNHEHQPDPLISLTKLKSKLWRCGDPYKYPFPEAGGDPWNTVLEPYRKNDRIQCEAWKDEVQNLLIFAGLFSAVVTSFTVESYKNLQPDSSDTVVYLLSRLVDNVNSANVSNAALSPPVFVRSASAVRVNILWFLSLVLSLTTVLVGIVGLQWIREHQQYTDEIDTRTSLSIFRMRSQGLKEWFVPQIFTGLPLLLQSALFLFLIGIVDFLYSLDHTVSAWITVAVGFALLFLISTTALPTLQLFVPHNGKRVTPPTQCPYRSPQSRIFMVIATRLYNLLWLIDFYLPFTRFRKIKRHFPARFGLQRDFKSWIVFDAWWLNIREAHKKFRHAPVFDGRYNLYDTFSTWQNSITLPTELEAEALLNTLDEYSYNDDVVFALYHCFSEVARVQSPTQFELFQLYYIQTTGLPYRETYWPSRLMTPFDSSTPRLLHHENMVWFLLSLGRNGHSKRVEAYIVPHLIELKSRITAYTMIACRPIMKDVDFLDYSQEHIHFALGKPDGKFLAYSAFGEPNFRYPVSEAMYQETLAQVYLIYNRFTRKVAMINDPTRLDETTYNHMICIKFLDIPISLLTHDMWALDRKVSLHPVLYQTIQFIIFTLNRVTAENMERPLLFLSASYVLNKIMQPYEGAKEHYTSNIYYRTKNQSDILPWILHTPIRSLMEALIRYYDHFKPTRSSPFSLRQLSYERIFLWELEPGPIYEFKRYVEIPRDPILDS</sequence>
<gene>
    <name evidence="3" type="ORF">CVT25_011935</name>
</gene>
<keyword evidence="1" id="KW-0812">Transmembrane</keyword>
<evidence type="ECO:0000313" key="4">
    <source>
        <dbReference type="Proteomes" id="UP000283269"/>
    </source>
</evidence>
<feature type="domain" description="DUF6535" evidence="2">
    <location>
        <begin position="52"/>
        <end position="225"/>
    </location>
</feature>
<reference evidence="3 4" key="1">
    <citation type="journal article" date="2018" name="Evol. Lett.">
        <title>Horizontal gene cluster transfer increased hallucinogenic mushroom diversity.</title>
        <authorList>
            <person name="Reynolds H.T."/>
            <person name="Vijayakumar V."/>
            <person name="Gluck-Thaler E."/>
            <person name="Korotkin H.B."/>
            <person name="Matheny P.B."/>
            <person name="Slot J.C."/>
        </authorList>
    </citation>
    <scope>NUCLEOTIDE SEQUENCE [LARGE SCALE GENOMIC DNA]</scope>
    <source>
        <strain evidence="3 4">2631</strain>
    </source>
</reference>
<feature type="transmembrane region" description="Helical" evidence="1">
    <location>
        <begin position="144"/>
        <end position="167"/>
    </location>
</feature>
<dbReference type="InterPro" id="IPR045338">
    <property type="entry name" value="DUF6535"/>
</dbReference>
<name>A0A409XQI3_PSICY</name>
<protein>
    <recommendedName>
        <fullName evidence="2">DUF6535 domain-containing protein</fullName>
    </recommendedName>
</protein>
<dbReference type="Proteomes" id="UP000283269">
    <property type="component" value="Unassembled WGS sequence"/>
</dbReference>
<keyword evidence="1" id="KW-1133">Transmembrane helix</keyword>
<accession>A0A409XQI3</accession>
<feature type="transmembrane region" description="Helical" evidence="1">
    <location>
        <begin position="233"/>
        <end position="259"/>
    </location>
</feature>
<dbReference type="AlphaFoldDB" id="A0A409XQI3"/>
<evidence type="ECO:0000259" key="2">
    <source>
        <dbReference type="Pfam" id="PF20153"/>
    </source>
</evidence>
<evidence type="ECO:0000313" key="3">
    <source>
        <dbReference type="EMBL" id="PPQ93059.1"/>
    </source>
</evidence>
<dbReference type="InParanoid" id="A0A409XQI3"/>
<feature type="transmembrane region" description="Helical" evidence="1">
    <location>
        <begin position="280"/>
        <end position="300"/>
    </location>
</feature>
<evidence type="ECO:0000256" key="1">
    <source>
        <dbReference type="SAM" id="Phobius"/>
    </source>
</evidence>
<feature type="transmembrane region" description="Helical" evidence="1">
    <location>
        <begin position="74"/>
        <end position="93"/>
    </location>
</feature>
<keyword evidence="4" id="KW-1185">Reference proteome</keyword>
<comment type="caution">
    <text evidence="3">The sequence shown here is derived from an EMBL/GenBank/DDBJ whole genome shotgun (WGS) entry which is preliminary data.</text>
</comment>
<organism evidence="3 4">
    <name type="scientific">Psilocybe cyanescens</name>
    <dbReference type="NCBI Taxonomy" id="93625"/>
    <lineage>
        <taxon>Eukaryota</taxon>
        <taxon>Fungi</taxon>
        <taxon>Dikarya</taxon>
        <taxon>Basidiomycota</taxon>
        <taxon>Agaricomycotina</taxon>
        <taxon>Agaricomycetes</taxon>
        <taxon>Agaricomycetidae</taxon>
        <taxon>Agaricales</taxon>
        <taxon>Agaricineae</taxon>
        <taxon>Strophariaceae</taxon>
        <taxon>Psilocybe</taxon>
    </lineage>
</organism>
<dbReference type="OrthoDB" id="3185525at2759"/>
<feature type="transmembrane region" description="Helical" evidence="1">
    <location>
        <begin position="196"/>
        <end position="221"/>
    </location>
</feature>